<feature type="domain" description="Histidine kinase/HSP90-like ATPase" evidence="2">
    <location>
        <begin position="17"/>
        <end position="138"/>
    </location>
</feature>
<evidence type="ECO:0000313" key="3">
    <source>
        <dbReference type="EMBL" id="RMI37864.1"/>
    </source>
</evidence>
<dbReference type="InterPro" id="IPR003594">
    <property type="entry name" value="HATPase_dom"/>
</dbReference>
<reference evidence="3 4" key="1">
    <citation type="submission" date="2018-10" db="EMBL/GenBank/DDBJ databases">
        <title>Isolation from soil.</title>
        <authorList>
            <person name="Hu J."/>
        </authorList>
    </citation>
    <scope>NUCLEOTIDE SEQUENCE [LARGE SCALE GENOMIC DNA]</scope>
    <source>
        <strain evidence="3 4">NEAU-Ht49</strain>
    </source>
</reference>
<evidence type="ECO:0000256" key="1">
    <source>
        <dbReference type="ARBA" id="ARBA00022527"/>
    </source>
</evidence>
<evidence type="ECO:0000313" key="4">
    <source>
        <dbReference type="Proteomes" id="UP000282674"/>
    </source>
</evidence>
<organism evidence="3 4">
    <name type="scientific">Actinomadura harenae</name>
    <dbReference type="NCBI Taxonomy" id="2483351"/>
    <lineage>
        <taxon>Bacteria</taxon>
        <taxon>Bacillati</taxon>
        <taxon>Actinomycetota</taxon>
        <taxon>Actinomycetes</taxon>
        <taxon>Streptosporangiales</taxon>
        <taxon>Thermomonosporaceae</taxon>
        <taxon>Actinomadura</taxon>
    </lineage>
</organism>
<dbReference type="PANTHER" id="PTHR35526">
    <property type="entry name" value="ANTI-SIGMA-F FACTOR RSBW-RELATED"/>
    <property type="match status" value="1"/>
</dbReference>
<dbReference type="PANTHER" id="PTHR35526:SF3">
    <property type="entry name" value="ANTI-SIGMA-F FACTOR RSBW"/>
    <property type="match status" value="1"/>
</dbReference>
<name>A0A3M2LK78_9ACTN</name>
<dbReference type="RefSeq" id="WP_122198684.1">
    <property type="nucleotide sequence ID" value="NZ_JBHSKC010000011.1"/>
</dbReference>
<dbReference type="InterPro" id="IPR050267">
    <property type="entry name" value="Anti-sigma-factor_SerPK"/>
</dbReference>
<sequence>MTPAMRVHTYLLDVALPAEEVSVGVGRKGVWGVLRAAGYCEDVVDSAGTVVTELASNAVRAAVEEAIRVRVSSVPGEGVWVEVWDDQDAEPVPRLAVQSLDDLDGLACDELIGGWGLGIVESLSVAQEVRPTEPYGKWVGALISGRSDER</sequence>
<keyword evidence="1" id="KW-0808">Transferase</keyword>
<dbReference type="InterPro" id="IPR036890">
    <property type="entry name" value="HATPase_C_sf"/>
</dbReference>
<dbReference type="Proteomes" id="UP000282674">
    <property type="component" value="Unassembled WGS sequence"/>
</dbReference>
<evidence type="ECO:0000259" key="2">
    <source>
        <dbReference type="Pfam" id="PF13581"/>
    </source>
</evidence>
<protein>
    <recommendedName>
        <fullName evidence="2">Histidine kinase/HSP90-like ATPase domain-containing protein</fullName>
    </recommendedName>
</protein>
<gene>
    <name evidence="3" type="ORF">EBO15_34590</name>
</gene>
<dbReference type="SUPFAM" id="SSF55874">
    <property type="entry name" value="ATPase domain of HSP90 chaperone/DNA topoisomerase II/histidine kinase"/>
    <property type="match status" value="1"/>
</dbReference>
<keyword evidence="4" id="KW-1185">Reference proteome</keyword>
<accession>A0A3M2LK78</accession>
<proteinExistence type="predicted"/>
<keyword evidence="1" id="KW-0418">Kinase</keyword>
<keyword evidence="1" id="KW-0723">Serine/threonine-protein kinase</keyword>
<dbReference type="EMBL" id="RFFG01000097">
    <property type="protein sequence ID" value="RMI37864.1"/>
    <property type="molecule type" value="Genomic_DNA"/>
</dbReference>
<dbReference type="AlphaFoldDB" id="A0A3M2LK78"/>
<dbReference type="Pfam" id="PF13581">
    <property type="entry name" value="HATPase_c_2"/>
    <property type="match status" value="1"/>
</dbReference>
<dbReference type="Gene3D" id="3.30.565.10">
    <property type="entry name" value="Histidine kinase-like ATPase, C-terminal domain"/>
    <property type="match status" value="1"/>
</dbReference>
<dbReference type="OrthoDB" id="3478068at2"/>
<comment type="caution">
    <text evidence="3">The sequence shown here is derived from an EMBL/GenBank/DDBJ whole genome shotgun (WGS) entry which is preliminary data.</text>
</comment>
<dbReference type="GO" id="GO:0004674">
    <property type="term" value="F:protein serine/threonine kinase activity"/>
    <property type="evidence" value="ECO:0007669"/>
    <property type="project" value="UniProtKB-KW"/>
</dbReference>